<evidence type="ECO:0000259" key="1">
    <source>
        <dbReference type="Pfam" id="PF25756"/>
    </source>
</evidence>
<dbReference type="WBParaSite" id="Minc3s02690g31201">
    <property type="protein sequence ID" value="Minc3s02690g31201"/>
    <property type="gene ID" value="Minc3s02690g31201"/>
</dbReference>
<feature type="domain" description="INTS8 TPR repeats" evidence="1">
    <location>
        <begin position="1"/>
        <end position="49"/>
    </location>
</feature>
<dbReference type="Pfam" id="PF25756">
    <property type="entry name" value="TPR_INTS8"/>
    <property type="match status" value="1"/>
</dbReference>
<sequence length="51" mass="6135">MLWKLEQLALQGNMKKWTEFVNKFSEDCKVIEENKELQMLLLCDLMRIGVF</sequence>
<evidence type="ECO:0000313" key="3">
    <source>
        <dbReference type="WBParaSite" id="Minc3s02690g31201"/>
    </source>
</evidence>
<dbReference type="Proteomes" id="UP000887563">
    <property type="component" value="Unplaced"/>
</dbReference>
<organism evidence="2 3">
    <name type="scientific">Meloidogyne incognita</name>
    <name type="common">Southern root-knot nematode worm</name>
    <name type="synonym">Oxyuris incognita</name>
    <dbReference type="NCBI Taxonomy" id="6306"/>
    <lineage>
        <taxon>Eukaryota</taxon>
        <taxon>Metazoa</taxon>
        <taxon>Ecdysozoa</taxon>
        <taxon>Nematoda</taxon>
        <taxon>Chromadorea</taxon>
        <taxon>Rhabditida</taxon>
        <taxon>Tylenchina</taxon>
        <taxon>Tylenchomorpha</taxon>
        <taxon>Tylenchoidea</taxon>
        <taxon>Meloidogynidae</taxon>
        <taxon>Meloidogyninae</taxon>
        <taxon>Meloidogyne</taxon>
        <taxon>Meloidogyne incognita group</taxon>
    </lineage>
</organism>
<keyword evidence="2" id="KW-1185">Reference proteome</keyword>
<dbReference type="AlphaFoldDB" id="A0A914MXT3"/>
<protein>
    <recommendedName>
        <fullName evidence="1">INTS8 TPR repeats domain-containing protein</fullName>
    </recommendedName>
</protein>
<accession>A0A914MXT3</accession>
<evidence type="ECO:0000313" key="2">
    <source>
        <dbReference type="Proteomes" id="UP000887563"/>
    </source>
</evidence>
<name>A0A914MXT3_MELIC</name>
<reference evidence="3" key="1">
    <citation type="submission" date="2022-11" db="UniProtKB">
        <authorList>
            <consortium name="WormBaseParasite"/>
        </authorList>
    </citation>
    <scope>IDENTIFICATION</scope>
</reference>
<proteinExistence type="predicted"/>
<dbReference type="InterPro" id="IPR057980">
    <property type="entry name" value="TPR_INTS8"/>
</dbReference>